<evidence type="ECO:0008006" key="4">
    <source>
        <dbReference type="Google" id="ProtNLM"/>
    </source>
</evidence>
<gene>
    <name evidence="2" type="ORF">EP13_10025</name>
</gene>
<proteinExistence type="predicted"/>
<dbReference type="PATRIC" id="fig|589873.4.peg.2307"/>
<dbReference type="AlphaFoldDB" id="A0A075NWI0"/>
<dbReference type="RefSeq" id="WP_044057133.1">
    <property type="nucleotide sequence ID" value="NZ_CAJXAX010000009.1"/>
</dbReference>
<dbReference type="CDD" id="cd16329">
    <property type="entry name" value="LolA_like"/>
    <property type="match status" value="1"/>
</dbReference>
<dbReference type="Pfam" id="PF07044">
    <property type="entry name" value="DUF1329"/>
    <property type="match status" value="1"/>
</dbReference>
<evidence type="ECO:0000313" key="3">
    <source>
        <dbReference type="Proteomes" id="UP000056090"/>
    </source>
</evidence>
<reference evidence="2 3" key="1">
    <citation type="submission" date="2014-06" db="EMBL/GenBank/DDBJ databases">
        <title>Genomes of Alteromonas australica, a world apart.</title>
        <authorList>
            <person name="Gonzaga A."/>
            <person name="Lopez-Perez M."/>
            <person name="Rodriguez-Valera F."/>
        </authorList>
    </citation>
    <scope>NUCLEOTIDE SEQUENCE [LARGE SCALE GENOMIC DNA]</scope>
    <source>
        <strain evidence="2 3">H 17</strain>
    </source>
</reference>
<name>A0A075NWI0_9ALTE</name>
<keyword evidence="1" id="KW-0732">Signal</keyword>
<dbReference type="Proteomes" id="UP000056090">
    <property type="component" value="Chromosome"/>
</dbReference>
<dbReference type="Gene3D" id="2.50.20.10">
    <property type="entry name" value="Lipoprotein localisation LolA/LolB/LppX"/>
    <property type="match status" value="1"/>
</dbReference>
<dbReference type="KEGG" id="aal:EP13_10025"/>
<keyword evidence="3" id="KW-1185">Reference proteome</keyword>
<feature type="signal peptide" evidence="1">
    <location>
        <begin position="1"/>
        <end position="23"/>
    </location>
</feature>
<feature type="chain" id="PRO_5009743146" description="DUF1329 domain-containing protein" evidence="1">
    <location>
        <begin position="24"/>
        <end position="455"/>
    </location>
</feature>
<organism evidence="2 3">
    <name type="scientific">Alteromonas australica</name>
    <dbReference type="NCBI Taxonomy" id="589873"/>
    <lineage>
        <taxon>Bacteria</taxon>
        <taxon>Pseudomonadati</taxon>
        <taxon>Pseudomonadota</taxon>
        <taxon>Gammaproteobacteria</taxon>
        <taxon>Alteromonadales</taxon>
        <taxon>Alteromonadaceae</taxon>
        <taxon>Alteromonas/Salinimonas group</taxon>
        <taxon>Alteromonas</taxon>
    </lineage>
</organism>
<dbReference type="KEGG" id="aaus:EP12_10695"/>
<dbReference type="GeneID" id="78255242"/>
<dbReference type="eggNOG" id="ENOG502Z7HQ">
    <property type="taxonomic scope" value="Bacteria"/>
</dbReference>
<protein>
    <recommendedName>
        <fullName evidence="4">DUF1329 domain-containing protein</fullName>
    </recommendedName>
</protein>
<accession>A0A075NWI0</accession>
<evidence type="ECO:0000256" key="1">
    <source>
        <dbReference type="SAM" id="SignalP"/>
    </source>
</evidence>
<evidence type="ECO:0000313" key="2">
    <source>
        <dbReference type="EMBL" id="AIF98989.1"/>
    </source>
</evidence>
<dbReference type="InterPro" id="IPR010752">
    <property type="entry name" value="DUF1329"/>
</dbReference>
<dbReference type="OrthoDB" id="178023at2"/>
<sequence>MIKKLGIIAAAMSLALTGTHALAKITEAEANKLGNELTPLGAEKSGNADGSIPAWTGGITKAPDGYSVGDHHPDPYPEDKVLFEITAQNYKEYAEYLSEGQIKLFEAYPETFRMPVYPTRRSASNPQEIYEATKVNATRAELLDGGNGIKGAVLGIPFPIPKNGLEAIWNHILRYRGEAVQRNGGQAAVTTSGDYNVIGFDEQLMIKYAEEGATPEKLTDENVLFMFKQKVTKPARLAGTALLVHETVDQVKEPRKAWTYNTGQRRVRLAPNIAYDTPGTAADGLRTTDDFDMFNGSPNRYNWKLVGKKEMYVAYNNYKLHSENASYEDILTPNHVNPDLTRWEKHRVWVVEATLKEGFRHIYQKRVFFIDEDSWQVQVADMYDNRGELYRVAVAYGVNYYEVPTQWSTLDAYHDLNSRRYLAIGLDNEESMYDFSVRPRDVEFTPQALRREGMR</sequence>
<dbReference type="EMBL" id="CP008849">
    <property type="protein sequence ID" value="AIF98989.1"/>
    <property type="molecule type" value="Genomic_DNA"/>
</dbReference>